<dbReference type="EMBL" id="FOQD01000002">
    <property type="protein sequence ID" value="SFH67370.1"/>
    <property type="molecule type" value="Genomic_DNA"/>
</dbReference>
<dbReference type="Pfam" id="PF01613">
    <property type="entry name" value="Flavin_Reduct"/>
    <property type="match status" value="1"/>
</dbReference>
<dbReference type="Gene3D" id="2.30.110.10">
    <property type="entry name" value="Electron Transport, Fmn-binding Protein, Chain A"/>
    <property type="match status" value="1"/>
</dbReference>
<dbReference type="SUPFAM" id="SSF50475">
    <property type="entry name" value="FMN-binding split barrel"/>
    <property type="match status" value="1"/>
</dbReference>
<dbReference type="PANTHER" id="PTHR32145:SF11">
    <property type="entry name" value="DIFLAVIN FLAVOPROTEIN A 2-RELATED"/>
    <property type="match status" value="1"/>
</dbReference>
<dbReference type="AlphaFoldDB" id="A0A1I3BYV3"/>
<dbReference type="STRING" id="1576369.SAMN05421753_1021"/>
<dbReference type="GO" id="GO:0016646">
    <property type="term" value="F:oxidoreductase activity, acting on the CH-NH group of donors, NAD or NADP as acceptor"/>
    <property type="evidence" value="ECO:0007669"/>
    <property type="project" value="UniProtKB-ARBA"/>
</dbReference>
<keyword evidence="6" id="KW-1185">Reference proteome</keyword>
<gene>
    <name evidence="5" type="ORF">SAMN05421753_1021</name>
</gene>
<evidence type="ECO:0000256" key="2">
    <source>
        <dbReference type="ARBA" id="ARBA00022723"/>
    </source>
</evidence>
<proteinExistence type="predicted"/>
<dbReference type="PANTHER" id="PTHR32145">
    <property type="entry name" value="DIFLAVIN FLAVOPROTEIN A 2-RELATED"/>
    <property type="match status" value="1"/>
</dbReference>
<dbReference type="InterPro" id="IPR002563">
    <property type="entry name" value="Flavin_Rdtase-like_dom"/>
</dbReference>
<organism evidence="5 6">
    <name type="scientific">Planctomicrobium piriforme</name>
    <dbReference type="NCBI Taxonomy" id="1576369"/>
    <lineage>
        <taxon>Bacteria</taxon>
        <taxon>Pseudomonadati</taxon>
        <taxon>Planctomycetota</taxon>
        <taxon>Planctomycetia</taxon>
        <taxon>Planctomycetales</taxon>
        <taxon>Planctomycetaceae</taxon>
        <taxon>Planctomicrobium</taxon>
    </lineage>
</organism>
<keyword evidence="3" id="KW-0249">Electron transport</keyword>
<name>A0A1I3BYV3_9PLAN</name>
<evidence type="ECO:0000256" key="3">
    <source>
        <dbReference type="ARBA" id="ARBA00022982"/>
    </source>
</evidence>
<sequence length="160" mass="16875">MYDAFGPVLGRIPSGLFILSARGPGGEETAMLASWVQQASFAPPAVTVAVNAKRYLREWLVPGATAALSLIGETQKSVLGHFGKGFDPGEPAFEGIAIDRSPAGQAVLQDALGWIEGEVTAAIDAGDHHVILLKLTAAAEGPRLAAERPWVHVRKNGLHY</sequence>
<evidence type="ECO:0000313" key="5">
    <source>
        <dbReference type="EMBL" id="SFH67370.1"/>
    </source>
</evidence>
<evidence type="ECO:0000256" key="1">
    <source>
        <dbReference type="ARBA" id="ARBA00022448"/>
    </source>
</evidence>
<dbReference type="InterPro" id="IPR012349">
    <property type="entry name" value="Split_barrel_FMN-bd"/>
</dbReference>
<accession>A0A1I3BYV3</accession>
<dbReference type="Proteomes" id="UP000199518">
    <property type="component" value="Unassembled WGS sequence"/>
</dbReference>
<evidence type="ECO:0000259" key="4">
    <source>
        <dbReference type="SMART" id="SM00903"/>
    </source>
</evidence>
<reference evidence="6" key="1">
    <citation type="submission" date="2016-10" db="EMBL/GenBank/DDBJ databases">
        <authorList>
            <person name="Varghese N."/>
            <person name="Submissions S."/>
        </authorList>
    </citation>
    <scope>NUCLEOTIDE SEQUENCE [LARGE SCALE GENOMIC DNA]</scope>
    <source>
        <strain evidence="6">DSM 26348</strain>
    </source>
</reference>
<protein>
    <submittedName>
        <fullName evidence="5">NADH-FMN oxidoreductase RutF, flavin reductase (DIM6/NTAB) family</fullName>
    </submittedName>
</protein>
<dbReference type="InterPro" id="IPR051285">
    <property type="entry name" value="NADH_oxidoreductase_modular"/>
</dbReference>
<evidence type="ECO:0000313" key="6">
    <source>
        <dbReference type="Proteomes" id="UP000199518"/>
    </source>
</evidence>
<dbReference type="SMART" id="SM00903">
    <property type="entry name" value="Flavin_Reduct"/>
    <property type="match status" value="1"/>
</dbReference>
<dbReference type="GO" id="GO:0046872">
    <property type="term" value="F:metal ion binding"/>
    <property type="evidence" value="ECO:0007669"/>
    <property type="project" value="UniProtKB-KW"/>
</dbReference>
<keyword evidence="1" id="KW-0813">Transport</keyword>
<feature type="domain" description="Flavin reductase like" evidence="4">
    <location>
        <begin position="9"/>
        <end position="160"/>
    </location>
</feature>
<keyword evidence="2" id="KW-0479">Metal-binding</keyword>
<dbReference type="GO" id="GO:0010181">
    <property type="term" value="F:FMN binding"/>
    <property type="evidence" value="ECO:0007669"/>
    <property type="project" value="InterPro"/>
</dbReference>